<dbReference type="Proteomes" id="UP001155027">
    <property type="component" value="Unassembled WGS sequence"/>
</dbReference>
<keyword evidence="1" id="KW-0812">Transmembrane</keyword>
<dbReference type="EMBL" id="JANUAU010000008">
    <property type="protein sequence ID" value="MCS3678582.1"/>
    <property type="molecule type" value="Genomic_DNA"/>
</dbReference>
<accession>A0A840D7C3</accession>
<dbReference type="Proteomes" id="UP001155034">
    <property type="component" value="Unassembled WGS sequence"/>
</dbReference>
<dbReference type="Proteomes" id="UP001155040">
    <property type="component" value="Unassembled WGS sequence"/>
</dbReference>
<comment type="caution">
    <text evidence="4">The sequence shown here is derived from an EMBL/GenBank/DDBJ whole genome shotgun (WGS) entry which is preliminary data.</text>
</comment>
<proteinExistence type="predicted"/>
<evidence type="ECO:0000313" key="4">
    <source>
        <dbReference type="EMBL" id="MCS3865056.1"/>
    </source>
</evidence>
<evidence type="ECO:0000313" key="5">
    <source>
        <dbReference type="EMBL" id="MCS3952922.1"/>
    </source>
</evidence>
<evidence type="ECO:0000313" key="3">
    <source>
        <dbReference type="EMBL" id="MCS3710385.1"/>
    </source>
</evidence>
<dbReference type="EMBL" id="JANUBL010000004">
    <property type="protein sequence ID" value="MCS4122133.1"/>
    <property type="molecule type" value="Genomic_DNA"/>
</dbReference>
<dbReference type="EMBL" id="JANUBB010000013">
    <property type="protein sequence ID" value="MCS3952922.1"/>
    <property type="molecule type" value="Genomic_DNA"/>
</dbReference>
<name>A0A840D7C3_9BACT</name>
<evidence type="ECO:0000313" key="2">
    <source>
        <dbReference type="EMBL" id="MCS3678582.1"/>
    </source>
</evidence>
<sequence>MSTCAATNKDGTPCSNSTAAGSAYCHVHQNAGADTEADEHGFGVMLASALAVILVTHFLLQFVLGA</sequence>
<dbReference type="Proteomes" id="UP001155057">
    <property type="component" value="Unassembled WGS sequence"/>
</dbReference>
<dbReference type="GeneID" id="83727877"/>
<dbReference type="RefSeq" id="WP_043552113.1">
    <property type="nucleotide sequence ID" value="NZ_CALTRV010000017.1"/>
</dbReference>
<dbReference type="Proteomes" id="UP001155010">
    <property type="component" value="Unassembled WGS sequence"/>
</dbReference>
<dbReference type="EMBL" id="JANTYZ010000003">
    <property type="protein sequence ID" value="MCS3865056.1"/>
    <property type="molecule type" value="Genomic_DNA"/>
</dbReference>
<evidence type="ECO:0000313" key="6">
    <source>
        <dbReference type="EMBL" id="MCS4036839.1"/>
    </source>
</evidence>
<evidence type="ECO:0000313" key="7">
    <source>
        <dbReference type="EMBL" id="MCS4122133.1"/>
    </source>
</evidence>
<dbReference type="Proteomes" id="UP001155144">
    <property type="component" value="Unassembled WGS sequence"/>
</dbReference>
<evidence type="ECO:0000256" key="1">
    <source>
        <dbReference type="SAM" id="Phobius"/>
    </source>
</evidence>
<feature type="transmembrane region" description="Helical" evidence="1">
    <location>
        <begin position="42"/>
        <end position="64"/>
    </location>
</feature>
<gene>
    <name evidence="7" type="ORF">GGP45_002491</name>
    <name evidence="3" type="ORF">GGP61_001995</name>
    <name evidence="2" type="ORF">GGP71_002521</name>
    <name evidence="4" type="ORF">GGP82_001605</name>
    <name evidence="5" type="ORF">GGP83_002895</name>
    <name evidence="6" type="ORF">GGQ01_001909</name>
</gene>
<keyword evidence="1" id="KW-1133">Transmembrane helix</keyword>
<evidence type="ECO:0000313" key="8">
    <source>
        <dbReference type="Proteomes" id="UP001155034"/>
    </source>
</evidence>
<organism evidence="4 8">
    <name type="scientific">Salinibacter ruber</name>
    <dbReference type="NCBI Taxonomy" id="146919"/>
    <lineage>
        <taxon>Bacteria</taxon>
        <taxon>Pseudomonadati</taxon>
        <taxon>Rhodothermota</taxon>
        <taxon>Rhodothermia</taxon>
        <taxon>Rhodothermales</taxon>
        <taxon>Salinibacteraceae</taxon>
        <taxon>Salinibacter</taxon>
    </lineage>
</organism>
<reference evidence="4" key="1">
    <citation type="submission" date="2022-08" db="EMBL/GenBank/DDBJ databases">
        <title>Genomic Encyclopedia of Type Strains, Phase V (KMG-V): Genome sequencing to study the core and pangenomes of soil and plant-associated prokaryotes.</title>
        <authorList>
            <person name="Whitman W."/>
        </authorList>
    </citation>
    <scope>NUCLEOTIDE SEQUENCE</scope>
    <source>
        <strain evidence="2">0</strain>
        <strain evidence="4">SP2016B</strain>
        <strain evidence="5">SP2017</strain>
        <strain evidence="6">SP3012</strain>
        <strain evidence="7">SP3026</strain>
        <strain evidence="3">SP3049</strain>
    </source>
</reference>
<protein>
    <submittedName>
        <fullName evidence="4">Uncharacterized protein</fullName>
    </submittedName>
</protein>
<dbReference type="EMBL" id="JANUAE010000006">
    <property type="protein sequence ID" value="MCS3710385.1"/>
    <property type="molecule type" value="Genomic_DNA"/>
</dbReference>
<dbReference type="AlphaFoldDB" id="A0A840D7C3"/>
<keyword evidence="1" id="KW-0472">Membrane</keyword>
<dbReference type="EMBL" id="JANUBF010000011">
    <property type="protein sequence ID" value="MCS4036839.1"/>
    <property type="molecule type" value="Genomic_DNA"/>
</dbReference>